<evidence type="ECO:0000313" key="3">
    <source>
        <dbReference type="Proteomes" id="UP000094819"/>
    </source>
</evidence>
<keyword evidence="3" id="KW-1185">Reference proteome</keyword>
<dbReference type="EMBL" id="AWGH01000012">
    <property type="protein sequence ID" value="ODN95712.1"/>
    <property type="molecule type" value="Genomic_DNA"/>
</dbReference>
<feature type="compositionally biased region" description="Polar residues" evidence="1">
    <location>
        <begin position="1"/>
        <end position="20"/>
    </location>
</feature>
<dbReference type="Proteomes" id="UP000094819">
    <property type="component" value="Unassembled WGS sequence"/>
</dbReference>
<feature type="region of interest" description="Disordered" evidence="1">
    <location>
        <begin position="1"/>
        <end position="67"/>
    </location>
</feature>
<name>A0A1E3J4D8_9TREE</name>
<gene>
    <name evidence="2" type="ORF">L198_04330</name>
</gene>
<proteinExistence type="predicted"/>
<evidence type="ECO:0000256" key="1">
    <source>
        <dbReference type="SAM" id="MobiDB-lite"/>
    </source>
</evidence>
<dbReference type="OrthoDB" id="2574942at2759"/>
<evidence type="ECO:0000313" key="2">
    <source>
        <dbReference type="EMBL" id="ODN95712.1"/>
    </source>
</evidence>
<dbReference type="GeneID" id="30193543"/>
<reference evidence="2 3" key="1">
    <citation type="submission" date="2016-06" db="EMBL/GenBank/DDBJ databases">
        <title>Evolution of pathogenesis and genome organization in the Tremellales.</title>
        <authorList>
            <person name="Cuomo C."/>
            <person name="Litvintseva A."/>
            <person name="Heitman J."/>
            <person name="Chen Y."/>
            <person name="Sun S."/>
            <person name="Springer D."/>
            <person name="Dromer F."/>
            <person name="Young S."/>
            <person name="Zeng Q."/>
            <person name="Chapman S."/>
            <person name="Gujja S."/>
            <person name="Saif S."/>
            <person name="Birren B."/>
        </authorList>
    </citation>
    <scope>NUCLEOTIDE SEQUENCE [LARGE SCALE GENOMIC DNA]</scope>
    <source>
        <strain evidence="2 3">CBS 7118</strain>
    </source>
</reference>
<organism evidence="2 3">
    <name type="scientific">Cryptococcus wingfieldii CBS 7118</name>
    <dbReference type="NCBI Taxonomy" id="1295528"/>
    <lineage>
        <taxon>Eukaryota</taxon>
        <taxon>Fungi</taxon>
        <taxon>Dikarya</taxon>
        <taxon>Basidiomycota</taxon>
        <taxon>Agaricomycotina</taxon>
        <taxon>Tremellomycetes</taxon>
        <taxon>Tremellales</taxon>
        <taxon>Cryptococcaceae</taxon>
        <taxon>Cryptococcus</taxon>
    </lineage>
</organism>
<dbReference type="RefSeq" id="XP_019031377.1">
    <property type="nucleotide sequence ID" value="XM_019176449.1"/>
</dbReference>
<protein>
    <submittedName>
        <fullName evidence="2">Uncharacterized protein</fullName>
    </submittedName>
</protein>
<accession>A0A1E3J4D8</accession>
<feature type="compositionally biased region" description="Low complexity" evidence="1">
    <location>
        <begin position="34"/>
        <end position="52"/>
    </location>
</feature>
<sequence>MSAPTSSSSNTVQPSISSPGETPPPSIVAAGTFVPAAPVEPAEPQQEQTPATGPGSGGVVPDQAHKLPFKEQVNGYAKKFAGATFGNEQEKEWGEKKLAGEL</sequence>
<comment type="caution">
    <text evidence="2">The sequence shown here is derived from an EMBL/GenBank/DDBJ whole genome shotgun (WGS) entry which is preliminary data.</text>
</comment>
<dbReference type="AlphaFoldDB" id="A0A1E3J4D8"/>